<proteinExistence type="predicted"/>
<dbReference type="EMBL" id="JIBK01000004">
    <property type="protein sequence ID" value="POM82456.1"/>
    <property type="molecule type" value="Genomic_DNA"/>
</dbReference>
<dbReference type="OrthoDB" id="339103at2759"/>
<name>A0A2P4YXN8_9CRYT</name>
<accession>A0A2P4YXN8</accession>
<evidence type="ECO:0000313" key="1">
    <source>
        <dbReference type="EMBL" id="POM82456.1"/>
    </source>
</evidence>
<comment type="caution">
    <text evidence="1">The sequence shown here is derived from an EMBL/GenBank/DDBJ whole genome shotgun (WGS) entry which is preliminary data.</text>
</comment>
<sequence length="539" mass="62248">MVEVARRRVLGGRGSMGIVNSLRHKLIHLVNWELCTSGDEGSILNLLKLLLNSVGSEHFRSMTAVEIIQCLDNVMKVVLNKRTRSSWLLLLNNIGKSNVIFRDYILYCTLEILKDNDKSEILQNLDAKCIYWKLGNNFLYTLYSLILKDDTENDDVKRCMENCLSEGISPPRELIDLYLRRNSCKDLSLLKGFRLTSNLLGHLTCYLSKIESLNELEIQDYIEILLNHQKSLERKVNLESIRNPFSNVFNQALINIIEKGENLDITDGFFHHLSLMYLVNSIDSSPWNLRLWKELLSYLKKVFVFLSLTCILDNSFNIENGILRSLTISSISHKDFFQELISFFRFDFNIESDGNPDLVQLHTVETLIKSILAIRKTLTNLDIYWRYFNFKDIKSIQSEMQIVRFQVYSLLVLINHSNLYLNDHLRKTSNSPSSVAYYNSSESSLDPSFVLKLSEYNDLENYSTCILKKFNLSLFILPVSLLNLLESEEDAKSAFVAIQNSNAFGCIQNESFSSLFDIWSELEKKISNKSGESEELQKK</sequence>
<dbReference type="VEuPathDB" id="CryptoDB:CmeUKMEL1_02485"/>
<keyword evidence="2" id="KW-1185">Reference proteome</keyword>
<reference evidence="1 2" key="1">
    <citation type="submission" date="2014-04" db="EMBL/GenBank/DDBJ databases">
        <title>Comparative Genomics of Cryptosporidium Species.</title>
        <authorList>
            <person name="Silva J.C."/>
            <person name="Su Q."/>
            <person name="Chalmers R."/>
            <person name="Chibucos M.C."/>
            <person name="Elwin K."/>
            <person name="Godinez A."/>
            <person name="Guo F."/>
            <person name="Huynh K."/>
            <person name="Orvis J."/>
            <person name="Ott S."/>
            <person name="Sadzewicz L."/>
            <person name="Sengamalay N."/>
            <person name="Shetty A."/>
            <person name="Sun M."/>
            <person name="Tallon L."/>
            <person name="Xiao L."/>
            <person name="Zhang H."/>
            <person name="Fraser C.M."/>
            <person name="Zhu G."/>
            <person name="Kissinger J."/>
            <person name="Widmer G."/>
        </authorList>
    </citation>
    <scope>NUCLEOTIDE SEQUENCE [LARGE SCALE GENOMIC DNA]</scope>
    <source>
        <strain evidence="1 2">UKMEL1</strain>
    </source>
</reference>
<dbReference type="Proteomes" id="UP000236928">
    <property type="component" value="Unassembled WGS sequence"/>
</dbReference>
<organism evidence="1 2">
    <name type="scientific">Cryptosporidium meleagridis</name>
    <dbReference type="NCBI Taxonomy" id="93969"/>
    <lineage>
        <taxon>Eukaryota</taxon>
        <taxon>Sar</taxon>
        <taxon>Alveolata</taxon>
        <taxon>Apicomplexa</taxon>
        <taxon>Conoidasida</taxon>
        <taxon>Coccidia</taxon>
        <taxon>Eucoccidiorida</taxon>
        <taxon>Eimeriorina</taxon>
        <taxon>Cryptosporidiidae</taxon>
        <taxon>Cryptosporidium</taxon>
    </lineage>
</organism>
<protein>
    <submittedName>
        <fullName evidence="1">Uncharacterized protein</fullName>
    </submittedName>
</protein>
<gene>
    <name evidence="1" type="ORF">CmeUKMEL1_02485</name>
</gene>
<evidence type="ECO:0000313" key="2">
    <source>
        <dbReference type="Proteomes" id="UP000236928"/>
    </source>
</evidence>
<dbReference type="AlphaFoldDB" id="A0A2P4YXN8"/>